<feature type="compositionally biased region" description="Basic and acidic residues" evidence="1">
    <location>
        <begin position="11"/>
        <end position="28"/>
    </location>
</feature>
<feature type="compositionally biased region" description="Basic and acidic residues" evidence="1">
    <location>
        <begin position="100"/>
        <end position="109"/>
    </location>
</feature>
<feature type="region of interest" description="Disordered" evidence="1">
    <location>
        <begin position="283"/>
        <end position="303"/>
    </location>
</feature>
<evidence type="ECO:0000259" key="2">
    <source>
        <dbReference type="Pfam" id="PF20233"/>
    </source>
</evidence>
<reference evidence="3 4" key="1">
    <citation type="submission" date="2016-04" db="EMBL/GenBank/DDBJ databases">
        <title>A degradative enzymes factory behind the ericoid mycorrhizal symbiosis.</title>
        <authorList>
            <consortium name="DOE Joint Genome Institute"/>
            <person name="Martino E."/>
            <person name="Morin E."/>
            <person name="Grelet G."/>
            <person name="Kuo A."/>
            <person name="Kohler A."/>
            <person name="Daghino S."/>
            <person name="Barry K."/>
            <person name="Choi C."/>
            <person name="Cichocki N."/>
            <person name="Clum A."/>
            <person name="Copeland A."/>
            <person name="Hainaut M."/>
            <person name="Haridas S."/>
            <person name="Labutti K."/>
            <person name="Lindquist E."/>
            <person name="Lipzen A."/>
            <person name="Khouja H.-R."/>
            <person name="Murat C."/>
            <person name="Ohm R."/>
            <person name="Olson A."/>
            <person name="Spatafora J."/>
            <person name="Veneault-Fourrey C."/>
            <person name="Henrissat B."/>
            <person name="Grigoriev I."/>
            <person name="Martin F."/>
            <person name="Perotto S."/>
        </authorList>
    </citation>
    <scope>NUCLEOTIDE SEQUENCE [LARGE SCALE GENOMIC DNA]</scope>
    <source>
        <strain evidence="3 4">F</strain>
    </source>
</reference>
<dbReference type="Proteomes" id="UP000235786">
    <property type="component" value="Unassembled WGS sequence"/>
</dbReference>
<dbReference type="AlphaFoldDB" id="A0A2J6SCG0"/>
<feature type="compositionally biased region" description="Basic and acidic residues" evidence="1">
    <location>
        <begin position="62"/>
        <end position="73"/>
    </location>
</feature>
<keyword evidence="4" id="KW-1185">Reference proteome</keyword>
<dbReference type="OrthoDB" id="3438983at2759"/>
<protein>
    <recommendedName>
        <fullName evidence="2">DUF6590 domain-containing protein</fullName>
    </recommendedName>
</protein>
<accession>A0A2J6SCG0</accession>
<gene>
    <name evidence="3" type="ORF">L207DRAFT_521827</name>
</gene>
<feature type="compositionally biased region" description="Basic and acidic residues" evidence="1">
    <location>
        <begin position="291"/>
        <end position="303"/>
    </location>
</feature>
<feature type="compositionally biased region" description="Low complexity" evidence="1">
    <location>
        <begin position="74"/>
        <end position="99"/>
    </location>
</feature>
<dbReference type="Pfam" id="PF20233">
    <property type="entry name" value="DUF6590"/>
    <property type="match status" value="1"/>
</dbReference>
<evidence type="ECO:0000256" key="1">
    <source>
        <dbReference type="SAM" id="MobiDB-lite"/>
    </source>
</evidence>
<evidence type="ECO:0000313" key="3">
    <source>
        <dbReference type="EMBL" id="PMD48454.1"/>
    </source>
</evidence>
<dbReference type="EMBL" id="KZ613937">
    <property type="protein sequence ID" value="PMD48454.1"/>
    <property type="molecule type" value="Genomic_DNA"/>
</dbReference>
<name>A0A2J6SCG0_HYAVF</name>
<evidence type="ECO:0000313" key="4">
    <source>
        <dbReference type="Proteomes" id="UP000235786"/>
    </source>
</evidence>
<sequence>MAEDNDLTQGRPERQTPARNPNWRDRDSLAAPVDGNRPRINLLRRTLPLPQLDDAQRAAVEQAKEELAEEEKTAQQPTQQAPQPATQAATQPVAPQATPRTERTFNPERREANLGIVQDSEVFKPGLVISFPLLSLDAPADGFVESRELTLTNNGYWVYTKVRNFIIIQTYYLHCVAIPVSSRGGEGVQGLNSQDEYIGVRSTQDLDPLPSDSKHENILVRPAPEWRSALPNTFHYMQPASHAYFTFPVCFLYNRKFQIEGQVHLREHLDQLIKLYYADAPKPKRVRNNNRAKEEKDDKPSGT</sequence>
<organism evidence="3 4">
    <name type="scientific">Hyaloscypha variabilis (strain UAMH 11265 / GT02V1 / F)</name>
    <name type="common">Meliniomyces variabilis</name>
    <dbReference type="NCBI Taxonomy" id="1149755"/>
    <lineage>
        <taxon>Eukaryota</taxon>
        <taxon>Fungi</taxon>
        <taxon>Dikarya</taxon>
        <taxon>Ascomycota</taxon>
        <taxon>Pezizomycotina</taxon>
        <taxon>Leotiomycetes</taxon>
        <taxon>Helotiales</taxon>
        <taxon>Hyaloscyphaceae</taxon>
        <taxon>Hyaloscypha</taxon>
        <taxon>Hyaloscypha variabilis</taxon>
    </lineage>
</organism>
<feature type="domain" description="DUF6590" evidence="2">
    <location>
        <begin position="121"/>
        <end position="266"/>
    </location>
</feature>
<feature type="region of interest" description="Disordered" evidence="1">
    <location>
        <begin position="1"/>
        <end position="109"/>
    </location>
</feature>
<dbReference type="InterPro" id="IPR046497">
    <property type="entry name" value="DUF6590"/>
</dbReference>
<proteinExistence type="predicted"/>